<evidence type="ECO:0000256" key="1">
    <source>
        <dbReference type="ARBA" id="ARBA00004609"/>
    </source>
</evidence>
<reference evidence="11" key="1">
    <citation type="submission" date="2024-10" db="EMBL/GenBank/DDBJ databases">
        <authorList>
            <person name="Ryan C."/>
        </authorList>
    </citation>
    <scope>NUCLEOTIDE SEQUENCE [LARGE SCALE GENOMIC DNA]</scope>
</reference>
<evidence type="ECO:0000313" key="11">
    <source>
        <dbReference type="EMBL" id="CAL4921240.1"/>
    </source>
</evidence>
<feature type="region of interest" description="Disordered" evidence="8">
    <location>
        <begin position="227"/>
        <end position="265"/>
    </location>
</feature>
<evidence type="ECO:0000256" key="9">
    <source>
        <dbReference type="SAM" id="SignalP"/>
    </source>
</evidence>
<dbReference type="InterPro" id="IPR043325">
    <property type="entry name" value="LTSS"/>
</dbReference>
<keyword evidence="4 9" id="KW-0732">Signal</keyword>
<dbReference type="AlphaFoldDB" id="A0ABC8X6D3"/>
<dbReference type="Proteomes" id="UP001497457">
    <property type="component" value="Chromosome 14rd"/>
</dbReference>
<dbReference type="InterPro" id="IPR036312">
    <property type="entry name" value="Bifun_inhib/LTP/seed_sf"/>
</dbReference>
<evidence type="ECO:0000256" key="3">
    <source>
        <dbReference type="ARBA" id="ARBA00022622"/>
    </source>
</evidence>
<evidence type="ECO:0000313" key="12">
    <source>
        <dbReference type="Proteomes" id="UP001497457"/>
    </source>
</evidence>
<organism evidence="11 12">
    <name type="scientific">Urochloa decumbens</name>
    <dbReference type="NCBI Taxonomy" id="240449"/>
    <lineage>
        <taxon>Eukaryota</taxon>
        <taxon>Viridiplantae</taxon>
        <taxon>Streptophyta</taxon>
        <taxon>Embryophyta</taxon>
        <taxon>Tracheophyta</taxon>
        <taxon>Spermatophyta</taxon>
        <taxon>Magnoliopsida</taxon>
        <taxon>Liliopsida</taxon>
        <taxon>Poales</taxon>
        <taxon>Poaceae</taxon>
        <taxon>PACMAD clade</taxon>
        <taxon>Panicoideae</taxon>
        <taxon>Panicodae</taxon>
        <taxon>Paniceae</taxon>
        <taxon>Melinidinae</taxon>
        <taxon>Urochloa</taxon>
    </lineage>
</organism>
<evidence type="ECO:0000256" key="4">
    <source>
        <dbReference type="ARBA" id="ARBA00022729"/>
    </source>
</evidence>
<dbReference type="InterPro" id="IPR000528">
    <property type="entry name" value="Plant_nsLTP"/>
</dbReference>
<evidence type="ECO:0000256" key="2">
    <source>
        <dbReference type="ARBA" id="ARBA00009748"/>
    </source>
</evidence>
<evidence type="ECO:0000259" key="10">
    <source>
        <dbReference type="SMART" id="SM00499"/>
    </source>
</evidence>
<protein>
    <recommendedName>
        <fullName evidence="10">Bifunctional inhibitor/plant lipid transfer protein/seed storage helical domain-containing protein</fullName>
    </recommendedName>
</protein>
<gene>
    <name evidence="11" type="ORF">URODEC1_LOCUS20914</name>
</gene>
<keyword evidence="3" id="KW-0472">Membrane</keyword>
<dbReference type="PANTHER" id="PTHR33044">
    <property type="entry name" value="BIFUNCTIONAL INHIBITOR/LIPID-TRANSFER PROTEIN/SEED STORAGE 2S ALBUMIN SUPERFAMILY PROTEIN-RELATED"/>
    <property type="match status" value="1"/>
</dbReference>
<dbReference type="EMBL" id="OZ075124">
    <property type="protein sequence ID" value="CAL4921240.1"/>
    <property type="molecule type" value="Genomic_DNA"/>
</dbReference>
<comment type="subcellular location">
    <subcellularLocation>
        <location evidence="1">Cell membrane</location>
        <topology evidence="1">Lipid-anchor</topology>
        <topology evidence="1">GPI-anchor</topology>
    </subcellularLocation>
</comment>
<evidence type="ECO:0000256" key="7">
    <source>
        <dbReference type="ARBA" id="ARBA00023288"/>
    </source>
</evidence>
<feature type="domain" description="Bifunctional inhibitor/plant lipid transfer protein/seed storage helical" evidence="10">
    <location>
        <begin position="35"/>
        <end position="113"/>
    </location>
</feature>
<dbReference type="SMART" id="SM00499">
    <property type="entry name" value="AAI"/>
    <property type="match status" value="1"/>
</dbReference>
<dbReference type="GO" id="GO:0005886">
    <property type="term" value="C:plasma membrane"/>
    <property type="evidence" value="ECO:0007669"/>
    <property type="project" value="UniProtKB-SubCell"/>
</dbReference>
<evidence type="ECO:0000256" key="8">
    <source>
        <dbReference type="SAM" id="MobiDB-lite"/>
    </source>
</evidence>
<accession>A0ABC8X6D3</accession>
<evidence type="ECO:0000256" key="5">
    <source>
        <dbReference type="ARBA" id="ARBA00023157"/>
    </source>
</evidence>
<sequence length="291" mass="28932">MAMLALAALLLATTAVRVDGATAAAAPAPAPSADCTDALLSLAGCLSYVQEGSTVTTPDPSCCSGLKDVVRNEVACLCQVFQGGQNLGISLNMTKALQLPAACKVKTPPVSRCHGMYVPVPMLFLASAIVESLVVSLMDDGLVLVVLANAASVPGVPTGSPGTFGFLITLPALVTSLVPSTENLSKIPVLRAIVSLTDDLVLVVANAAPVPGVPIASPVLAPSAGAPFFGQPPSSPTPSGSPSQAATGTGSDSNTPAPSPARSGAASFSAPARNFFTAAAVAATLLVYRVL</sequence>
<feature type="signal peptide" evidence="9">
    <location>
        <begin position="1"/>
        <end position="20"/>
    </location>
</feature>
<proteinExistence type="inferred from homology"/>
<dbReference type="GO" id="GO:0098552">
    <property type="term" value="C:side of membrane"/>
    <property type="evidence" value="ECO:0007669"/>
    <property type="project" value="UniProtKB-KW"/>
</dbReference>
<dbReference type="SUPFAM" id="SSF47699">
    <property type="entry name" value="Bifunctional inhibitor/lipid-transfer protein/seed storage 2S albumin"/>
    <property type="match status" value="1"/>
</dbReference>
<comment type="similarity">
    <text evidence="2">Belongs to the plant LTP family.</text>
</comment>
<dbReference type="PRINTS" id="PR00382">
    <property type="entry name" value="LIPIDTRNSFER"/>
</dbReference>
<dbReference type="InterPro" id="IPR016140">
    <property type="entry name" value="Bifunc_inhib/LTP/seed_store"/>
</dbReference>
<name>A0ABC8X6D3_9POAL</name>
<keyword evidence="3" id="KW-0336">GPI-anchor</keyword>
<feature type="compositionally biased region" description="Low complexity" evidence="8">
    <location>
        <begin position="227"/>
        <end position="247"/>
    </location>
</feature>
<dbReference type="Gene3D" id="1.10.110.10">
    <property type="entry name" value="Plant lipid-transfer and hydrophobic proteins"/>
    <property type="match status" value="1"/>
</dbReference>
<feature type="chain" id="PRO_5044808527" description="Bifunctional inhibitor/plant lipid transfer protein/seed storage helical domain-containing protein" evidence="9">
    <location>
        <begin position="21"/>
        <end position="291"/>
    </location>
</feature>
<dbReference type="CDD" id="cd00010">
    <property type="entry name" value="AAI_LTSS"/>
    <property type="match status" value="1"/>
</dbReference>
<evidence type="ECO:0000256" key="6">
    <source>
        <dbReference type="ARBA" id="ARBA00023180"/>
    </source>
</evidence>
<keyword evidence="6" id="KW-0325">Glycoprotein</keyword>
<keyword evidence="12" id="KW-1185">Reference proteome</keyword>
<dbReference type="Pfam" id="PF14368">
    <property type="entry name" value="LTP_2"/>
    <property type="match status" value="1"/>
</dbReference>
<dbReference type="FunFam" id="1.10.110.10:FF:000001">
    <property type="entry name" value="Bifunctional inhibitor/lipid-transfer protein/seed storage 2S albumin superfamily protein"/>
    <property type="match status" value="1"/>
</dbReference>
<keyword evidence="7" id="KW-0449">Lipoprotein</keyword>
<keyword evidence="5" id="KW-1015">Disulfide bond</keyword>